<feature type="non-terminal residue" evidence="1">
    <location>
        <position position="1"/>
    </location>
</feature>
<accession>A0ACA9SWU5</accession>
<organism evidence="1 2">
    <name type="scientific">Racocetra persica</name>
    <dbReference type="NCBI Taxonomy" id="160502"/>
    <lineage>
        <taxon>Eukaryota</taxon>
        <taxon>Fungi</taxon>
        <taxon>Fungi incertae sedis</taxon>
        <taxon>Mucoromycota</taxon>
        <taxon>Glomeromycotina</taxon>
        <taxon>Glomeromycetes</taxon>
        <taxon>Diversisporales</taxon>
        <taxon>Gigasporaceae</taxon>
        <taxon>Racocetra</taxon>
    </lineage>
</organism>
<protein>
    <submittedName>
        <fullName evidence="1">1286_t:CDS:1</fullName>
    </submittedName>
</protein>
<dbReference type="Proteomes" id="UP000789920">
    <property type="component" value="Unassembled WGS sequence"/>
</dbReference>
<sequence length="72" mass="8203">YLAADLKTLVERTIHEGAIRNLQNNINETDFLLIHDFRKAQKGFVPFSLQTLESPTKYASILADCPLRLWSG</sequence>
<comment type="caution">
    <text evidence="1">The sequence shown here is derived from an EMBL/GenBank/DDBJ whole genome shotgun (WGS) entry which is preliminary data.</text>
</comment>
<proteinExistence type="predicted"/>
<gene>
    <name evidence="1" type="ORF">RPERSI_LOCUS36422</name>
</gene>
<dbReference type="EMBL" id="CAJVQC010174401">
    <property type="protein sequence ID" value="CAG8851135.1"/>
    <property type="molecule type" value="Genomic_DNA"/>
</dbReference>
<feature type="non-terminal residue" evidence="1">
    <location>
        <position position="72"/>
    </location>
</feature>
<name>A0ACA9SWU5_9GLOM</name>
<keyword evidence="2" id="KW-1185">Reference proteome</keyword>
<reference evidence="1" key="1">
    <citation type="submission" date="2021-06" db="EMBL/GenBank/DDBJ databases">
        <authorList>
            <person name="Kallberg Y."/>
            <person name="Tangrot J."/>
            <person name="Rosling A."/>
        </authorList>
    </citation>
    <scope>NUCLEOTIDE SEQUENCE</scope>
    <source>
        <strain evidence="1">MA461A</strain>
    </source>
</reference>
<evidence type="ECO:0000313" key="1">
    <source>
        <dbReference type="EMBL" id="CAG8851135.1"/>
    </source>
</evidence>
<evidence type="ECO:0000313" key="2">
    <source>
        <dbReference type="Proteomes" id="UP000789920"/>
    </source>
</evidence>